<gene>
    <name evidence="5" type="primary">LOC102810316</name>
</gene>
<evidence type="ECO:0000256" key="1">
    <source>
        <dbReference type="ARBA" id="ARBA00006326"/>
    </source>
</evidence>
<dbReference type="InterPro" id="IPR006708">
    <property type="entry name" value="Pex19"/>
</dbReference>
<protein>
    <recommendedName>
        <fullName evidence="2">Peroxin-19</fullName>
    </recommendedName>
</protein>
<feature type="compositionally biased region" description="Basic and acidic residues" evidence="3">
    <location>
        <begin position="16"/>
        <end position="35"/>
    </location>
</feature>
<accession>A0ABM0MG39</accession>
<sequence length="266" mass="30167">MVTICVNATEEGIKPVEVEEKKDEGNEEKVVESEAKTPTTSADEQVDIPLDDRAAKIMNILSKFRTFKKPKRTKKTKGGISKKFAKKMTAWATRAKELSEQKASASMFVHGIFNEIKTTSDEDISDDDSDVEEEFLDMYSTGFMAMMPILLSKDFLYPPFKVLSDAYPDWLAENKDKVSVGEFERYKRQYESLQKICEAYEKEDDSSSDSMDNMYDMIDLLEALEGNGDPPEELQAKQATVEMNLQLINKTLPQDIQKDGTNCTIL</sequence>
<evidence type="ECO:0000313" key="4">
    <source>
        <dbReference type="Proteomes" id="UP000694865"/>
    </source>
</evidence>
<dbReference type="Gene3D" id="1.20.120.900">
    <property type="entry name" value="Pex19, mPTS binding domain"/>
    <property type="match status" value="1"/>
</dbReference>
<proteinExistence type="inferred from homology"/>
<dbReference type="GeneID" id="102810316"/>
<evidence type="ECO:0000256" key="3">
    <source>
        <dbReference type="SAM" id="MobiDB-lite"/>
    </source>
</evidence>
<dbReference type="PANTHER" id="PTHR12774:SF2">
    <property type="entry name" value="PEROXISOMAL BIOGENESIS FACTOR 19"/>
    <property type="match status" value="1"/>
</dbReference>
<dbReference type="Proteomes" id="UP000694865">
    <property type="component" value="Unplaced"/>
</dbReference>
<dbReference type="InterPro" id="IPR038322">
    <property type="entry name" value="Pex19_C_sf"/>
</dbReference>
<reference evidence="5" key="1">
    <citation type="submission" date="2025-08" db="UniProtKB">
        <authorList>
            <consortium name="RefSeq"/>
        </authorList>
    </citation>
    <scope>IDENTIFICATION</scope>
    <source>
        <tissue evidence="5">Testes</tissue>
    </source>
</reference>
<feature type="region of interest" description="Disordered" evidence="3">
    <location>
        <begin position="16"/>
        <end position="47"/>
    </location>
</feature>
<comment type="similarity">
    <text evidence="1">Belongs to the peroxin-19 family.</text>
</comment>
<evidence type="ECO:0000256" key="2">
    <source>
        <dbReference type="ARBA" id="ARBA00029688"/>
    </source>
</evidence>
<keyword evidence="4" id="KW-1185">Reference proteome</keyword>
<dbReference type="Pfam" id="PF04614">
    <property type="entry name" value="Pex19"/>
    <property type="match status" value="1"/>
</dbReference>
<evidence type="ECO:0000313" key="5">
    <source>
        <dbReference type="RefSeq" id="XP_006818980.1"/>
    </source>
</evidence>
<name>A0ABM0MG39_SACKO</name>
<dbReference type="RefSeq" id="XP_006818980.1">
    <property type="nucleotide sequence ID" value="XM_006818917.1"/>
</dbReference>
<organism evidence="4 5">
    <name type="scientific">Saccoglossus kowalevskii</name>
    <name type="common">Acorn worm</name>
    <dbReference type="NCBI Taxonomy" id="10224"/>
    <lineage>
        <taxon>Eukaryota</taxon>
        <taxon>Metazoa</taxon>
        <taxon>Hemichordata</taxon>
        <taxon>Enteropneusta</taxon>
        <taxon>Harrimaniidae</taxon>
        <taxon>Saccoglossus</taxon>
    </lineage>
</organism>
<dbReference type="PANTHER" id="PTHR12774">
    <property type="entry name" value="PEROXISOMAL BIOGENESIS FACTOR 19"/>
    <property type="match status" value="1"/>
</dbReference>